<evidence type="ECO:0008006" key="6">
    <source>
        <dbReference type="Google" id="ProtNLM"/>
    </source>
</evidence>
<evidence type="ECO:0000313" key="5">
    <source>
        <dbReference type="Proteomes" id="UP000785679"/>
    </source>
</evidence>
<comment type="similarity">
    <text evidence="1">Belongs to the copine family.</text>
</comment>
<dbReference type="SUPFAM" id="SSF53300">
    <property type="entry name" value="vWA-like"/>
    <property type="match status" value="1"/>
</dbReference>
<dbReference type="AlphaFoldDB" id="A0A8J8T2Q3"/>
<dbReference type="InterPro" id="IPR036465">
    <property type="entry name" value="vWFA_dom_sf"/>
</dbReference>
<dbReference type="PANTHER" id="PTHR10857:SF106">
    <property type="entry name" value="C2 DOMAIN-CONTAINING PROTEIN"/>
    <property type="match status" value="1"/>
</dbReference>
<dbReference type="Proteomes" id="UP000785679">
    <property type="component" value="Unassembled WGS sequence"/>
</dbReference>
<dbReference type="InterPro" id="IPR010734">
    <property type="entry name" value="Copine_C"/>
</dbReference>
<protein>
    <recommendedName>
        <fullName evidence="6">Copine family protein</fullName>
    </recommendedName>
</protein>
<dbReference type="InterPro" id="IPR035892">
    <property type="entry name" value="C2_domain_sf"/>
</dbReference>
<feature type="domain" description="VWFA" evidence="3">
    <location>
        <begin position="300"/>
        <end position="513"/>
    </location>
</feature>
<name>A0A8J8T2Q3_HALGN</name>
<dbReference type="Pfam" id="PF07002">
    <property type="entry name" value="Copine"/>
    <property type="match status" value="1"/>
</dbReference>
<dbReference type="SMART" id="SM00327">
    <property type="entry name" value="VWA"/>
    <property type="match status" value="1"/>
</dbReference>
<dbReference type="SUPFAM" id="SSF49562">
    <property type="entry name" value="C2 domain (Calcium/lipid-binding domain, CaLB)"/>
    <property type="match status" value="1"/>
</dbReference>
<dbReference type="CDD" id="cd04048">
    <property type="entry name" value="C2A_Copine"/>
    <property type="match status" value="1"/>
</dbReference>
<dbReference type="Gene3D" id="2.60.40.150">
    <property type="entry name" value="C2 domain"/>
    <property type="match status" value="1"/>
</dbReference>
<dbReference type="InterPro" id="IPR002035">
    <property type="entry name" value="VWF_A"/>
</dbReference>
<reference evidence="4" key="1">
    <citation type="submission" date="2019-06" db="EMBL/GenBank/DDBJ databases">
        <authorList>
            <person name="Zheng W."/>
        </authorList>
    </citation>
    <scope>NUCLEOTIDE SEQUENCE</scope>
    <source>
        <strain evidence="4">QDHG01</strain>
    </source>
</reference>
<sequence>MYTPLIDPSSGHHQQAYDSSTASSKVQLFISCRNLKDVDIISVSDPQVIIYTRANPRDGWMKLDQTEVMKNNLNPNFEKSFIVSYYFERHQYFKFDVVDSNNIGGNLDAIGSVETTLGNIVGAKQQTFIGELQKQGTSSKRGTIYVRADSVKESNMDVALQVSARNLPSTSSCLCATTNNIFFEIYRGSASGQFLKVYDSDPIAQTVNPVYPSFKLKGQQLCNSDKNLPIKFMFTNQVTAADKQPLCSVTVTLQQLMDKREWALSHVVTGQPAGTIVFSQIQIIEKPTFVEYLRSGWQINLCVAIDYTGSNGEYSSPQSLHYLGAHNQYESAILNVGSILEPYDNNRSFPVYGFGGIPRFMGLNQVSHCFPLNGNASNPEVLGTQGVMHLYRQTLQGINLSGPTYFGGVIQQMMSIVKSQGGPGFYNILLIITDGEIHDMQKTKDLVVQCSHLPLSIIIVGVGLEKFKLMKELDSDKQLLRDSHGQQAARDVVQFVKFKKYIQQGPERLAEQVLKEVPDQFVNYMMNNRIMPNPQAYAKY</sequence>
<dbReference type="PANTHER" id="PTHR10857">
    <property type="entry name" value="COPINE"/>
    <property type="match status" value="1"/>
</dbReference>
<dbReference type="EMBL" id="RRYP01008026">
    <property type="protein sequence ID" value="TNV80072.1"/>
    <property type="molecule type" value="Genomic_DNA"/>
</dbReference>
<dbReference type="SMART" id="SM00239">
    <property type="entry name" value="C2"/>
    <property type="match status" value="1"/>
</dbReference>
<dbReference type="OrthoDB" id="5855668at2759"/>
<evidence type="ECO:0000259" key="2">
    <source>
        <dbReference type="PROSITE" id="PS50004"/>
    </source>
</evidence>
<dbReference type="InterPro" id="IPR000008">
    <property type="entry name" value="C2_dom"/>
</dbReference>
<evidence type="ECO:0000259" key="3">
    <source>
        <dbReference type="PROSITE" id="PS50234"/>
    </source>
</evidence>
<dbReference type="GO" id="GO:0071277">
    <property type="term" value="P:cellular response to calcium ion"/>
    <property type="evidence" value="ECO:0007669"/>
    <property type="project" value="TreeGrafter"/>
</dbReference>
<dbReference type="PROSITE" id="PS50004">
    <property type="entry name" value="C2"/>
    <property type="match status" value="1"/>
</dbReference>
<proteinExistence type="inferred from homology"/>
<dbReference type="GO" id="GO:0005544">
    <property type="term" value="F:calcium-dependent phospholipid binding"/>
    <property type="evidence" value="ECO:0007669"/>
    <property type="project" value="InterPro"/>
</dbReference>
<accession>A0A8J8T2Q3</accession>
<organism evidence="4 5">
    <name type="scientific">Halteria grandinella</name>
    <dbReference type="NCBI Taxonomy" id="5974"/>
    <lineage>
        <taxon>Eukaryota</taxon>
        <taxon>Sar</taxon>
        <taxon>Alveolata</taxon>
        <taxon>Ciliophora</taxon>
        <taxon>Intramacronucleata</taxon>
        <taxon>Spirotrichea</taxon>
        <taxon>Stichotrichia</taxon>
        <taxon>Sporadotrichida</taxon>
        <taxon>Halteriidae</taxon>
        <taxon>Halteria</taxon>
    </lineage>
</organism>
<feature type="domain" description="C2" evidence="2">
    <location>
        <begin position="9"/>
        <end position="130"/>
    </location>
</feature>
<evidence type="ECO:0000313" key="4">
    <source>
        <dbReference type="EMBL" id="TNV80072.1"/>
    </source>
</evidence>
<comment type="caution">
    <text evidence="4">The sequence shown here is derived from an EMBL/GenBank/DDBJ whole genome shotgun (WGS) entry which is preliminary data.</text>
</comment>
<dbReference type="InterPro" id="IPR045052">
    <property type="entry name" value="Copine"/>
</dbReference>
<dbReference type="Gene3D" id="3.40.50.410">
    <property type="entry name" value="von Willebrand factor, type A domain"/>
    <property type="match status" value="1"/>
</dbReference>
<gene>
    <name evidence="4" type="ORF">FGO68_gene6821</name>
</gene>
<evidence type="ECO:0000256" key="1">
    <source>
        <dbReference type="ARBA" id="ARBA00009048"/>
    </source>
</evidence>
<keyword evidence="5" id="KW-1185">Reference proteome</keyword>
<dbReference type="PROSITE" id="PS50234">
    <property type="entry name" value="VWFA"/>
    <property type="match status" value="1"/>
</dbReference>
<dbReference type="GO" id="GO:0005886">
    <property type="term" value="C:plasma membrane"/>
    <property type="evidence" value="ECO:0007669"/>
    <property type="project" value="TreeGrafter"/>
</dbReference>
<dbReference type="Pfam" id="PF00168">
    <property type="entry name" value="C2"/>
    <property type="match status" value="1"/>
</dbReference>